<sequence>MQWPNDKDWALHKHNIWLLYIGENLPLKEVIVQMRSRHGFKGTPKMYKSRLALWGFTKYKKRVGKPTENEDVSSVTVSSSSPLSVAAVRRAFSSRTVSPATLQSPLPPSVGESIFRLVSGYYRASCDTKLWYTCESGRFTTSKDVARSASNPDKFVGFWTAGLSFAKERDFKNTRQSLSNACELIPTMVLAEHPATMRAILELLLLYNREGYYELAQLVLQQIYQMAGLYLCHSHPLSNICTLFLRVEPSELDELFE</sequence>
<proteinExistence type="predicted"/>
<dbReference type="HOGENOM" id="CLU_1082564_0_0_1"/>
<accession>C4JH33</accession>
<dbReference type="RefSeq" id="XP_002541768.1">
    <property type="nucleotide sequence ID" value="XM_002541722.1"/>
</dbReference>
<dbReference type="OrthoDB" id="1658288at2759"/>
<dbReference type="KEGG" id="ure:UREG_01284"/>
<protein>
    <recommendedName>
        <fullName evidence="1">Clr5 domain-containing protein</fullName>
    </recommendedName>
</protein>
<gene>
    <name evidence="2" type="ORF">UREG_01284</name>
</gene>
<dbReference type="InterPro" id="IPR025676">
    <property type="entry name" value="Clr5_dom"/>
</dbReference>
<dbReference type="Pfam" id="PF14420">
    <property type="entry name" value="Clr5"/>
    <property type="match status" value="1"/>
</dbReference>
<dbReference type="PANTHER" id="PTHR38788:SF3">
    <property type="entry name" value="CLR5 DOMAIN-CONTAINING PROTEIN"/>
    <property type="match status" value="1"/>
</dbReference>
<dbReference type="InParanoid" id="C4JH33"/>
<feature type="domain" description="Clr5" evidence="1">
    <location>
        <begin position="6"/>
        <end position="58"/>
    </location>
</feature>
<reference evidence="3" key="1">
    <citation type="journal article" date="2009" name="Genome Res.">
        <title>Comparative genomic analyses of the human fungal pathogens Coccidioides and their relatives.</title>
        <authorList>
            <person name="Sharpton T.J."/>
            <person name="Stajich J.E."/>
            <person name="Rounsley S.D."/>
            <person name="Gardner M.J."/>
            <person name="Wortman J.R."/>
            <person name="Jordar V.S."/>
            <person name="Maiti R."/>
            <person name="Kodira C.D."/>
            <person name="Neafsey D.E."/>
            <person name="Zeng Q."/>
            <person name="Hung C.-Y."/>
            <person name="McMahan C."/>
            <person name="Muszewska A."/>
            <person name="Grynberg M."/>
            <person name="Mandel M.A."/>
            <person name="Kellner E.M."/>
            <person name="Barker B.M."/>
            <person name="Galgiani J.N."/>
            <person name="Orbach M.J."/>
            <person name="Kirkland T.N."/>
            <person name="Cole G.T."/>
            <person name="Henn M.R."/>
            <person name="Birren B.W."/>
            <person name="Taylor J.W."/>
        </authorList>
    </citation>
    <scope>NUCLEOTIDE SEQUENCE [LARGE SCALE GENOMIC DNA]</scope>
    <source>
        <strain evidence="3">UAMH 1704</strain>
    </source>
</reference>
<name>C4JH33_UNCRE</name>
<dbReference type="PANTHER" id="PTHR38788">
    <property type="entry name" value="CLR5 DOMAIN-CONTAINING PROTEIN"/>
    <property type="match status" value="1"/>
</dbReference>
<dbReference type="GeneID" id="8444644"/>
<evidence type="ECO:0000259" key="1">
    <source>
        <dbReference type="Pfam" id="PF14420"/>
    </source>
</evidence>
<dbReference type="AlphaFoldDB" id="C4JH33"/>
<organism evidence="2 3">
    <name type="scientific">Uncinocarpus reesii (strain UAMH 1704)</name>
    <dbReference type="NCBI Taxonomy" id="336963"/>
    <lineage>
        <taxon>Eukaryota</taxon>
        <taxon>Fungi</taxon>
        <taxon>Dikarya</taxon>
        <taxon>Ascomycota</taxon>
        <taxon>Pezizomycotina</taxon>
        <taxon>Eurotiomycetes</taxon>
        <taxon>Eurotiomycetidae</taxon>
        <taxon>Onygenales</taxon>
        <taxon>Onygenaceae</taxon>
        <taxon>Uncinocarpus</taxon>
    </lineage>
</organism>
<keyword evidence="3" id="KW-1185">Reference proteome</keyword>
<evidence type="ECO:0000313" key="2">
    <source>
        <dbReference type="EMBL" id="EEP76435.1"/>
    </source>
</evidence>
<dbReference type="STRING" id="336963.C4JH33"/>
<dbReference type="Proteomes" id="UP000002058">
    <property type="component" value="Unassembled WGS sequence"/>
</dbReference>
<dbReference type="VEuPathDB" id="FungiDB:UREG_01284"/>
<dbReference type="EMBL" id="CH476615">
    <property type="protein sequence ID" value="EEP76435.1"/>
    <property type="molecule type" value="Genomic_DNA"/>
</dbReference>
<evidence type="ECO:0000313" key="3">
    <source>
        <dbReference type="Proteomes" id="UP000002058"/>
    </source>
</evidence>